<protein>
    <recommendedName>
        <fullName evidence="4">Organic solvent tolerance-like N-terminal domain-containing protein</fullName>
    </recommendedName>
</protein>
<dbReference type="EMBL" id="WJQU01000001">
    <property type="protein sequence ID" value="KAJ6647192.1"/>
    <property type="molecule type" value="Genomic_DNA"/>
</dbReference>
<dbReference type="OrthoDB" id="7779462at2759"/>
<keyword evidence="1" id="KW-0732">Signal</keyword>
<evidence type="ECO:0008006" key="4">
    <source>
        <dbReference type="Google" id="ProtNLM"/>
    </source>
</evidence>
<name>A0A9Q0NBE2_9DIPT</name>
<feature type="chain" id="PRO_5040413015" description="Organic solvent tolerance-like N-terminal domain-containing protein" evidence="1">
    <location>
        <begin position="21"/>
        <end position="251"/>
    </location>
</feature>
<keyword evidence="3" id="KW-1185">Reference proteome</keyword>
<dbReference type="AlphaFoldDB" id="A0A9Q0NBE2"/>
<accession>A0A9Q0NBE2</accession>
<evidence type="ECO:0000313" key="2">
    <source>
        <dbReference type="EMBL" id="KAJ6647192.1"/>
    </source>
</evidence>
<sequence>MRIEAFSILLIICQICLSRSENIDTVQRIETNKTVENAINYNLISNKDSDPNDFRNEYEITFEEFIFKRSEKCLIIEEADIRKGNSDLSCSGKTQFSRTGDIQNITNFDEYTYSTNGFNHTGQTFTVSGNFYHLNEIDLIYGLEAEPITANLNRTKSTKSLQFSRPEKNQLKVDFTMDSTFFSLNRTEYFSVGIDEETGTRSLRCEGQITITVRNSEKYYTVQREHFRLDEDYAFVYESDAKLISKNDTSE</sequence>
<comment type="caution">
    <text evidence="2">The sequence shown here is derived from an EMBL/GenBank/DDBJ whole genome shotgun (WGS) entry which is preliminary data.</text>
</comment>
<organism evidence="2 3">
    <name type="scientific">Pseudolycoriella hygida</name>
    <dbReference type="NCBI Taxonomy" id="35572"/>
    <lineage>
        <taxon>Eukaryota</taxon>
        <taxon>Metazoa</taxon>
        <taxon>Ecdysozoa</taxon>
        <taxon>Arthropoda</taxon>
        <taxon>Hexapoda</taxon>
        <taxon>Insecta</taxon>
        <taxon>Pterygota</taxon>
        <taxon>Neoptera</taxon>
        <taxon>Endopterygota</taxon>
        <taxon>Diptera</taxon>
        <taxon>Nematocera</taxon>
        <taxon>Sciaroidea</taxon>
        <taxon>Sciaridae</taxon>
        <taxon>Pseudolycoriella</taxon>
    </lineage>
</organism>
<feature type="signal peptide" evidence="1">
    <location>
        <begin position="1"/>
        <end position="20"/>
    </location>
</feature>
<reference evidence="2" key="1">
    <citation type="submission" date="2022-07" db="EMBL/GenBank/DDBJ databases">
        <authorList>
            <person name="Trinca V."/>
            <person name="Uliana J.V.C."/>
            <person name="Torres T.T."/>
            <person name="Ward R.J."/>
            <person name="Monesi N."/>
        </authorList>
    </citation>
    <scope>NUCLEOTIDE SEQUENCE</scope>
    <source>
        <strain evidence="2">HSMRA1968</strain>
        <tissue evidence="2">Whole embryos</tissue>
    </source>
</reference>
<evidence type="ECO:0000256" key="1">
    <source>
        <dbReference type="SAM" id="SignalP"/>
    </source>
</evidence>
<gene>
    <name evidence="2" type="ORF">Bhyg_02412</name>
</gene>
<proteinExistence type="predicted"/>
<evidence type="ECO:0000313" key="3">
    <source>
        <dbReference type="Proteomes" id="UP001151699"/>
    </source>
</evidence>
<dbReference type="Proteomes" id="UP001151699">
    <property type="component" value="Chromosome A"/>
</dbReference>